<dbReference type="InterPro" id="IPR027417">
    <property type="entry name" value="P-loop_NTPase"/>
</dbReference>
<reference evidence="7" key="1">
    <citation type="journal article" date="2021" name="Open Biol.">
        <title>Shared evolutionary footprints suggest mitochondrial oxidative damage underlies multiple complex I losses in fungi.</title>
        <authorList>
            <person name="Schikora-Tamarit M.A."/>
            <person name="Marcet-Houben M."/>
            <person name="Nosek J."/>
            <person name="Gabaldon T."/>
        </authorList>
    </citation>
    <scope>NUCLEOTIDE SEQUENCE</scope>
    <source>
        <strain evidence="7">NCAIM Y.01608</strain>
    </source>
</reference>
<evidence type="ECO:0000256" key="1">
    <source>
        <dbReference type="ARBA" id="ARBA00022723"/>
    </source>
</evidence>
<comment type="similarity">
    <text evidence="6">Belongs to the Mrp/NBP35 ATP-binding proteins family.</text>
</comment>
<gene>
    <name evidence="7" type="ORF">OGATHE_001243</name>
</gene>
<dbReference type="GO" id="GO:0005524">
    <property type="term" value="F:ATP binding"/>
    <property type="evidence" value="ECO:0007669"/>
    <property type="project" value="UniProtKB-KW"/>
</dbReference>
<dbReference type="EMBL" id="JAEUBD010000146">
    <property type="protein sequence ID" value="KAH3676753.1"/>
    <property type="molecule type" value="Genomic_DNA"/>
</dbReference>
<dbReference type="PANTHER" id="PTHR42961">
    <property type="entry name" value="IRON-SULFUR PROTEIN NUBPL"/>
    <property type="match status" value="1"/>
</dbReference>
<dbReference type="InterPro" id="IPR000808">
    <property type="entry name" value="Mrp-like_CS"/>
</dbReference>
<dbReference type="GO" id="GO:0005739">
    <property type="term" value="C:mitochondrion"/>
    <property type="evidence" value="ECO:0007669"/>
    <property type="project" value="TreeGrafter"/>
</dbReference>
<accession>A0A9P8PQV8</accession>
<protein>
    <submittedName>
        <fullName evidence="7">Uncharacterized protein</fullName>
    </submittedName>
</protein>
<dbReference type="InterPro" id="IPR044304">
    <property type="entry name" value="NUBPL-like"/>
</dbReference>
<dbReference type="GO" id="GO:0140663">
    <property type="term" value="F:ATP-dependent FeS chaperone activity"/>
    <property type="evidence" value="ECO:0007669"/>
    <property type="project" value="InterPro"/>
</dbReference>
<dbReference type="HAMAP" id="MF_02040">
    <property type="entry name" value="Mrp_NBP35"/>
    <property type="match status" value="1"/>
</dbReference>
<keyword evidence="3" id="KW-0067">ATP-binding</keyword>
<organism evidence="7 8">
    <name type="scientific">Ogataea polymorpha</name>
    <dbReference type="NCBI Taxonomy" id="460523"/>
    <lineage>
        <taxon>Eukaryota</taxon>
        <taxon>Fungi</taxon>
        <taxon>Dikarya</taxon>
        <taxon>Ascomycota</taxon>
        <taxon>Saccharomycotina</taxon>
        <taxon>Pichiomycetes</taxon>
        <taxon>Pichiales</taxon>
        <taxon>Pichiaceae</taxon>
        <taxon>Ogataea</taxon>
    </lineage>
</organism>
<proteinExistence type="inferred from homology"/>
<evidence type="ECO:0000256" key="5">
    <source>
        <dbReference type="ARBA" id="ARBA00023014"/>
    </source>
</evidence>
<keyword evidence="5" id="KW-0411">Iron-sulfur</keyword>
<dbReference type="GO" id="GO:0046872">
    <property type="term" value="F:metal ion binding"/>
    <property type="evidence" value="ECO:0007669"/>
    <property type="project" value="UniProtKB-KW"/>
</dbReference>
<dbReference type="InterPro" id="IPR019591">
    <property type="entry name" value="Mrp/NBP35_ATP-bd"/>
</dbReference>
<dbReference type="AlphaFoldDB" id="A0A9P8PQV8"/>
<evidence type="ECO:0000256" key="6">
    <source>
        <dbReference type="ARBA" id="ARBA00024036"/>
    </source>
</evidence>
<dbReference type="GO" id="GO:0051539">
    <property type="term" value="F:4 iron, 4 sulfur cluster binding"/>
    <property type="evidence" value="ECO:0007669"/>
    <property type="project" value="TreeGrafter"/>
</dbReference>
<keyword evidence="4" id="KW-0408">Iron</keyword>
<dbReference type="Gene3D" id="3.40.50.300">
    <property type="entry name" value="P-loop containing nucleotide triphosphate hydrolases"/>
    <property type="match status" value="1"/>
</dbReference>
<dbReference type="PROSITE" id="PS01215">
    <property type="entry name" value="MRP"/>
    <property type="match status" value="1"/>
</dbReference>
<dbReference type="GO" id="GO:0032981">
    <property type="term" value="P:mitochondrial respiratory chain complex I assembly"/>
    <property type="evidence" value="ECO:0007669"/>
    <property type="project" value="TreeGrafter"/>
</dbReference>
<dbReference type="InterPro" id="IPR033756">
    <property type="entry name" value="YlxH/NBP35"/>
</dbReference>
<dbReference type="GO" id="GO:0016226">
    <property type="term" value="P:iron-sulfur cluster assembly"/>
    <property type="evidence" value="ECO:0007669"/>
    <property type="project" value="InterPro"/>
</dbReference>
<sequence>MWRSNKSLFQRPIAPFCFTRSSHTNPLRSLENVQHIVFVSAGKGGVGKSSVTANLAVALRNRNLNVGILDSDIFGPNIPKLMGLRGEPRISANRKLIPLMNHGIQTMSMGYLVPEKAAVVWRGLMVQKALQQLLFDVEWRNLDVLLVDTPPGTGDVQITLGQQLKIDGAVIVTTSQDLALSDVRRGLTMFEKIGVPILGIVENMSVFTCPKCHHEEHIFGESEELKSLQQQGVALLGRIPLSREMCGSVLPATDRHSQTGAVFEAIATEVLKKIS</sequence>
<dbReference type="Proteomes" id="UP000788993">
    <property type="component" value="Unassembled WGS sequence"/>
</dbReference>
<evidence type="ECO:0000256" key="2">
    <source>
        <dbReference type="ARBA" id="ARBA00022741"/>
    </source>
</evidence>
<reference evidence="7" key="2">
    <citation type="submission" date="2021-01" db="EMBL/GenBank/DDBJ databases">
        <authorList>
            <person name="Schikora-Tamarit M.A."/>
        </authorList>
    </citation>
    <scope>NUCLEOTIDE SEQUENCE</scope>
    <source>
        <strain evidence="7">NCAIM Y.01608</strain>
    </source>
</reference>
<evidence type="ECO:0000313" key="8">
    <source>
        <dbReference type="Proteomes" id="UP000788993"/>
    </source>
</evidence>
<dbReference type="FunFam" id="3.40.50.300:FF:001278">
    <property type="entry name" value="Iron-sulfur cluster carrier protein"/>
    <property type="match status" value="1"/>
</dbReference>
<evidence type="ECO:0000256" key="3">
    <source>
        <dbReference type="ARBA" id="ARBA00022840"/>
    </source>
</evidence>
<evidence type="ECO:0000313" key="7">
    <source>
        <dbReference type="EMBL" id="KAH3676753.1"/>
    </source>
</evidence>
<comment type="caution">
    <text evidence="7">The sequence shown here is derived from an EMBL/GenBank/DDBJ whole genome shotgun (WGS) entry which is preliminary data.</text>
</comment>
<name>A0A9P8PQV8_9ASCO</name>
<keyword evidence="8" id="KW-1185">Reference proteome</keyword>
<keyword evidence="1" id="KW-0479">Metal-binding</keyword>
<keyword evidence="2" id="KW-0547">Nucleotide-binding</keyword>
<dbReference type="SUPFAM" id="SSF52540">
    <property type="entry name" value="P-loop containing nucleoside triphosphate hydrolases"/>
    <property type="match status" value="1"/>
</dbReference>
<evidence type="ECO:0000256" key="4">
    <source>
        <dbReference type="ARBA" id="ARBA00023004"/>
    </source>
</evidence>
<dbReference type="PANTHER" id="PTHR42961:SF2">
    <property type="entry name" value="IRON-SULFUR PROTEIN NUBPL"/>
    <property type="match status" value="1"/>
</dbReference>
<dbReference type="Pfam" id="PF10609">
    <property type="entry name" value="ParA"/>
    <property type="match status" value="1"/>
</dbReference>
<dbReference type="CDD" id="cd02037">
    <property type="entry name" value="Mrp_NBP35"/>
    <property type="match status" value="1"/>
</dbReference>